<feature type="transmembrane region" description="Helical" evidence="10">
    <location>
        <begin position="181"/>
        <end position="200"/>
    </location>
</feature>
<dbReference type="PANTHER" id="PTHR24421:SF10">
    <property type="entry name" value="NITRATE_NITRITE SENSOR PROTEIN NARQ"/>
    <property type="match status" value="1"/>
</dbReference>
<dbReference type="Gene3D" id="3.30.565.10">
    <property type="entry name" value="Histidine kinase-like ATPase, C-terminal domain"/>
    <property type="match status" value="1"/>
</dbReference>
<dbReference type="GO" id="GO:0046983">
    <property type="term" value="F:protein dimerization activity"/>
    <property type="evidence" value="ECO:0007669"/>
    <property type="project" value="InterPro"/>
</dbReference>
<name>A0A9W4E5H1_9ACTN</name>
<evidence type="ECO:0000256" key="2">
    <source>
        <dbReference type="ARBA" id="ARBA00012438"/>
    </source>
</evidence>
<dbReference type="Gene3D" id="1.20.5.1930">
    <property type="match status" value="1"/>
</dbReference>
<evidence type="ECO:0000259" key="12">
    <source>
        <dbReference type="Pfam" id="PF07730"/>
    </source>
</evidence>
<feature type="compositionally biased region" description="Low complexity" evidence="9">
    <location>
        <begin position="34"/>
        <end position="53"/>
    </location>
</feature>
<keyword evidence="3" id="KW-0597">Phosphoprotein</keyword>
<feature type="transmembrane region" description="Helical" evidence="10">
    <location>
        <begin position="137"/>
        <end position="153"/>
    </location>
</feature>
<dbReference type="SUPFAM" id="SSF55874">
    <property type="entry name" value="ATPase domain of HSP90 chaperone/DNA topoisomerase II/histidine kinase"/>
    <property type="match status" value="1"/>
</dbReference>
<evidence type="ECO:0000259" key="11">
    <source>
        <dbReference type="Pfam" id="PF02518"/>
    </source>
</evidence>
<dbReference type="GO" id="GO:0005524">
    <property type="term" value="F:ATP binding"/>
    <property type="evidence" value="ECO:0007669"/>
    <property type="project" value="UniProtKB-KW"/>
</dbReference>
<dbReference type="AlphaFoldDB" id="A0A9W4E5H1"/>
<evidence type="ECO:0000256" key="4">
    <source>
        <dbReference type="ARBA" id="ARBA00022679"/>
    </source>
</evidence>
<dbReference type="InterPro" id="IPR050482">
    <property type="entry name" value="Sensor_HK_TwoCompSys"/>
</dbReference>
<dbReference type="Pfam" id="PF07730">
    <property type="entry name" value="HisKA_3"/>
    <property type="match status" value="1"/>
</dbReference>
<evidence type="ECO:0000256" key="3">
    <source>
        <dbReference type="ARBA" id="ARBA00022553"/>
    </source>
</evidence>
<evidence type="ECO:0000256" key="1">
    <source>
        <dbReference type="ARBA" id="ARBA00000085"/>
    </source>
</evidence>
<dbReference type="GO" id="GO:0016020">
    <property type="term" value="C:membrane"/>
    <property type="evidence" value="ECO:0007669"/>
    <property type="project" value="InterPro"/>
</dbReference>
<dbReference type="CDD" id="cd16917">
    <property type="entry name" value="HATPase_UhpB-NarQ-NarX-like"/>
    <property type="match status" value="1"/>
</dbReference>
<keyword evidence="5" id="KW-0547">Nucleotide-binding</keyword>
<comment type="caution">
    <text evidence="13">The sequence shown here is derived from an EMBL/GenBank/DDBJ whole genome shotgun (WGS) entry which is preliminary data.</text>
</comment>
<keyword evidence="8" id="KW-0902">Two-component regulatory system</keyword>
<evidence type="ECO:0000256" key="9">
    <source>
        <dbReference type="SAM" id="MobiDB-lite"/>
    </source>
</evidence>
<dbReference type="EMBL" id="CAJVAX010000003">
    <property type="protein sequence ID" value="CAG7615690.1"/>
    <property type="molecule type" value="Genomic_DNA"/>
</dbReference>
<evidence type="ECO:0000256" key="8">
    <source>
        <dbReference type="ARBA" id="ARBA00023012"/>
    </source>
</evidence>
<feature type="region of interest" description="Disordered" evidence="9">
    <location>
        <begin position="34"/>
        <end position="81"/>
    </location>
</feature>
<organism evidence="13 14">
    <name type="scientific">Actinacidiphila bryophytorum</name>
    <dbReference type="NCBI Taxonomy" id="1436133"/>
    <lineage>
        <taxon>Bacteria</taxon>
        <taxon>Bacillati</taxon>
        <taxon>Actinomycetota</taxon>
        <taxon>Actinomycetes</taxon>
        <taxon>Kitasatosporales</taxon>
        <taxon>Streptomycetaceae</taxon>
        <taxon>Actinacidiphila</taxon>
    </lineage>
</organism>
<proteinExistence type="predicted"/>
<dbReference type="Proteomes" id="UP001153328">
    <property type="component" value="Unassembled WGS sequence"/>
</dbReference>
<evidence type="ECO:0000313" key="13">
    <source>
        <dbReference type="EMBL" id="CAG7615690.1"/>
    </source>
</evidence>
<dbReference type="GO" id="GO:0000155">
    <property type="term" value="F:phosphorelay sensor kinase activity"/>
    <property type="evidence" value="ECO:0007669"/>
    <property type="project" value="InterPro"/>
</dbReference>
<accession>A0A9W4E5H1</accession>
<evidence type="ECO:0000256" key="6">
    <source>
        <dbReference type="ARBA" id="ARBA00022777"/>
    </source>
</evidence>
<gene>
    <name evidence="13" type="ORF">SBRY_110096</name>
</gene>
<evidence type="ECO:0000256" key="5">
    <source>
        <dbReference type="ARBA" id="ARBA00022741"/>
    </source>
</evidence>
<keyword evidence="10" id="KW-0472">Membrane</keyword>
<comment type="catalytic activity">
    <reaction evidence="1">
        <text>ATP + protein L-histidine = ADP + protein N-phospho-L-histidine.</text>
        <dbReference type="EC" id="2.7.13.3"/>
    </reaction>
</comment>
<dbReference type="PANTHER" id="PTHR24421">
    <property type="entry name" value="NITRATE/NITRITE SENSOR PROTEIN NARX-RELATED"/>
    <property type="match status" value="1"/>
</dbReference>
<keyword evidence="10" id="KW-1133">Transmembrane helix</keyword>
<keyword evidence="14" id="KW-1185">Reference proteome</keyword>
<keyword evidence="7" id="KW-0067">ATP-binding</keyword>
<sequence length="451" mass="45651">MGSRRAAGILTAAGSPLAGGRLLTVGYGRAVSASESAPAAPEPTRGGTSAAPGGASGAASGGTSAATPGGESGPRAVPGHDPRAQWVVTLGVVVLAWATERPLGPGGRGLAVAALLAATSVALMARHLPVARVPPRIALIWLGCGVVAAAALIGTGRNGAGYLFAYFLVGHIGFRLPLKPALALAALSSALCGGVLYWRLGPGHEQLSWTVGVTTGIPVVAGILSRSRQRAVQAMIQSAESAERAARAEAQAAVLTERSRIARDVHDVLAHSLAGINMQLELADALIDTGDLEKVREANDKAHSMVKDSLKQAQWTVHALRADSFPLVESLTAMTESSGLRHALTVTGSVRDLPAQTTQNLLRIAQESLTNAARHAPGGTAEVKLAFTPDSTTLSVRNGPGTRAGAAGVGSGMGLIGMRERVALLGGTITAGPVTEGPGRGGWQVEAVIPG</sequence>
<dbReference type="Pfam" id="PF02518">
    <property type="entry name" value="HATPase_c"/>
    <property type="match status" value="1"/>
</dbReference>
<evidence type="ECO:0000256" key="7">
    <source>
        <dbReference type="ARBA" id="ARBA00022840"/>
    </source>
</evidence>
<evidence type="ECO:0000256" key="10">
    <source>
        <dbReference type="SAM" id="Phobius"/>
    </source>
</evidence>
<feature type="domain" description="Histidine kinase/HSP90-like ATPase" evidence="11">
    <location>
        <begin position="360"/>
        <end position="441"/>
    </location>
</feature>
<keyword evidence="10" id="KW-0812">Transmembrane</keyword>
<protein>
    <recommendedName>
        <fullName evidence="2">histidine kinase</fullName>
        <ecNumber evidence="2">2.7.13.3</ecNumber>
    </recommendedName>
</protein>
<dbReference type="InterPro" id="IPR011712">
    <property type="entry name" value="Sig_transdc_His_kin_sub3_dim/P"/>
</dbReference>
<keyword evidence="4" id="KW-0808">Transferase</keyword>
<evidence type="ECO:0000313" key="14">
    <source>
        <dbReference type="Proteomes" id="UP001153328"/>
    </source>
</evidence>
<dbReference type="EC" id="2.7.13.3" evidence="2"/>
<feature type="domain" description="Signal transduction histidine kinase subgroup 3 dimerisation and phosphoacceptor" evidence="12">
    <location>
        <begin position="257"/>
        <end position="323"/>
    </location>
</feature>
<keyword evidence="6 13" id="KW-0418">Kinase</keyword>
<feature type="transmembrane region" description="Helical" evidence="10">
    <location>
        <begin position="206"/>
        <end position="225"/>
    </location>
</feature>
<reference evidence="13" key="1">
    <citation type="submission" date="2021-06" db="EMBL/GenBank/DDBJ databases">
        <authorList>
            <person name="Arsene-Ploetze F."/>
        </authorList>
    </citation>
    <scope>NUCLEOTIDE SEQUENCE</scope>
    <source>
        <strain evidence="13">SBRY1</strain>
    </source>
</reference>
<dbReference type="InterPro" id="IPR036890">
    <property type="entry name" value="HATPase_C_sf"/>
</dbReference>
<dbReference type="InterPro" id="IPR003594">
    <property type="entry name" value="HATPase_dom"/>
</dbReference>